<reference evidence="1" key="2">
    <citation type="submission" date="2024-10" db="UniProtKB">
        <authorList>
            <consortium name="EnsemblProtists"/>
        </authorList>
    </citation>
    <scope>IDENTIFICATION</scope>
</reference>
<dbReference type="AlphaFoldDB" id="A0A0D3KYK3"/>
<name>A0A0D3KYK3_EMIH1</name>
<dbReference type="Proteomes" id="UP000013827">
    <property type="component" value="Unassembled WGS sequence"/>
</dbReference>
<dbReference type="PaxDb" id="2903-EOD40838"/>
<dbReference type="EnsemblProtists" id="EOD40838">
    <property type="protein sequence ID" value="EOD40838"/>
    <property type="gene ID" value="EMIHUDRAFT_222188"/>
</dbReference>
<dbReference type="GeneID" id="17286108"/>
<dbReference type="HOGENOM" id="CLU_1100186_0_0_1"/>
<proteinExistence type="predicted"/>
<dbReference type="RefSeq" id="XP_005793267.1">
    <property type="nucleotide sequence ID" value="XM_005793210.1"/>
</dbReference>
<sequence length="253" mass="28130">MPLVVDDSFVAFYDVARFLLSSHVRSTLRRPKTEMRAKQLETFKIGLALRMPFYVCATGLTSRPDLNGVFAQVAARLDPESGRLPTRVFIYNEAQSILVKADNLVPTLITTGKVVRMLKHQASLFEARNDLVEASLYLVNAALLDPSESAWRGAVAALPPTKRYLATFAAALDKHISVSLLRRGQSLLAETPPGERPAAFSDFSGAKRRVSEALMRSHQTPEARFFDHMHLAVHVLLGSCSRRRGRPNCCIPW</sequence>
<dbReference type="KEGG" id="ehx:EMIHUDRAFT_222188"/>
<reference evidence="2" key="1">
    <citation type="journal article" date="2013" name="Nature">
        <title>Pan genome of the phytoplankton Emiliania underpins its global distribution.</title>
        <authorList>
            <person name="Read B.A."/>
            <person name="Kegel J."/>
            <person name="Klute M.J."/>
            <person name="Kuo A."/>
            <person name="Lefebvre S.C."/>
            <person name="Maumus F."/>
            <person name="Mayer C."/>
            <person name="Miller J."/>
            <person name="Monier A."/>
            <person name="Salamov A."/>
            <person name="Young J."/>
            <person name="Aguilar M."/>
            <person name="Claverie J.M."/>
            <person name="Frickenhaus S."/>
            <person name="Gonzalez K."/>
            <person name="Herman E.K."/>
            <person name="Lin Y.C."/>
            <person name="Napier J."/>
            <person name="Ogata H."/>
            <person name="Sarno A.F."/>
            <person name="Shmutz J."/>
            <person name="Schroeder D."/>
            <person name="de Vargas C."/>
            <person name="Verret F."/>
            <person name="von Dassow P."/>
            <person name="Valentin K."/>
            <person name="Van de Peer Y."/>
            <person name="Wheeler G."/>
            <person name="Dacks J.B."/>
            <person name="Delwiche C.F."/>
            <person name="Dyhrman S.T."/>
            <person name="Glockner G."/>
            <person name="John U."/>
            <person name="Richards T."/>
            <person name="Worden A.Z."/>
            <person name="Zhang X."/>
            <person name="Grigoriev I.V."/>
            <person name="Allen A.E."/>
            <person name="Bidle K."/>
            <person name="Borodovsky M."/>
            <person name="Bowler C."/>
            <person name="Brownlee C."/>
            <person name="Cock J.M."/>
            <person name="Elias M."/>
            <person name="Gladyshev V.N."/>
            <person name="Groth M."/>
            <person name="Guda C."/>
            <person name="Hadaegh A."/>
            <person name="Iglesias-Rodriguez M.D."/>
            <person name="Jenkins J."/>
            <person name="Jones B.M."/>
            <person name="Lawson T."/>
            <person name="Leese F."/>
            <person name="Lindquist E."/>
            <person name="Lobanov A."/>
            <person name="Lomsadze A."/>
            <person name="Malik S.B."/>
            <person name="Marsh M.E."/>
            <person name="Mackinder L."/>
            <person name="Mock T."/>
            <person name="Mueller-Roeber B."/>
            <person name="Pagarete A."/>
            <person name="Parker M."/>
            <person name="Probert I."/>
            <person name="Quesneville H."/>
            <person name="Raines C."/>
            <person name="Rensing S.A."/>
            <person name="Riano-Pachon D.M."/>
            <person name="Richier S."/>
            <person name="Rokitta S."/>
            <person name="Shiraiwa Y."/>
            <person name="Soanes D.M."/>
            <person name="van der Giezen M."/>
            <person name="Wahlund T.M."/>
            <person name="Williams B."/>
            <person name="Wilson W."/>
            <person name="Wolfe G."/>
            <person name="Wurch L.L."/>
        </authorList>
    </citation>
    <scope>NUCLEOTIDE SEQUENCE</scope>
</reference>
<evidence type="ECO:0000313" key="1">
    <source>
        <dbReference type="EnsemblProtists" id="EOD40838"/>
    </source>
</evidence>
<protein>
    <submittedName>
        <fullName evidence="1">Uncharacterized protein</fullName>
    </submittedName>
</protein>
<keyword evidence="2" id="KW-1185">Reference proteome</keyword>
<organism evidence="1 2">
    <name type="scientific">Emiliania huxleyi (strain CCMP1516)</name>
    <dbReference type="NCBI Taxonomy" id="280463"/>
    <lineage>
        <taxon>Eukaryota</taxon>
        <taxon>Haptista</taxon>
        <taxon>Haptophyta</taxon>
        <taxon>Prymnesiophyceae</taxon>
        <taxon>Isochrysidales</taxon>
        <taxon>Noelaerhabdaceae</taxon>
        <taxon>Emiliania</taxon>
    </lineage>
</organism>
<accession>A0A0D3KYK3</accession>
<evidence type="ECO:0000313" key="2">
    <source>
        <dbReference type="Proteomes" id="UP000013827"/>
    </source>
</evidence>